<dbReference type="AlphaFoldDB" id="A0A9N9EWR5"/>
<evidence type="ECO:0000313" key="3">
    <source>
        <dbReference type="EMBL" id="CAG8496813.1"/>
    </source>
</evidence>
<organism evidence="3 4">
    <name type="scientific">Ambispora gerdemannii</name>
    <dbReference type="NCBI Taxonomy" id="144530"/>
    <lineage>
        <taxon>Eukaryota</taxon>
        <taxon>Fungi</taxon>
        <taxon>Fungi incertae sedis</taxon>
        <taxon>Mucoromycota</taxon>
        <taxon>Glomeromycotina</taxon>
        <taxon>Glomeromycetes</taxon>
        <taxon>Archaeosporales</taxon>
        <taxon>Ambisporaceae</taxon>
        <taxon>Ambispora</taxon>
    </lineage>
</organism>
<evidence type="ECO:0000256" key="1">
    <source>
        <dbReference type="SAM" id="MobiDB-lite"/>
    </source>
</evidence>
<dbReference type="OrthoDB" id="2447106at2759"/>
<gene>
    <name evidence="3" type="ORF">AGERDE_LOCUS4041</name>
</gene>
<sequence length="186" mass="18954">MRSSIIFVFSLFFALVFSTASAADGNSSSSADPKGCSQCWVSARGKIQECTSISQTELSSFSDASDTTLAQNSANYPTLIPCLCTLVKKIDSILSGCSACSGDLGTGLKTEALIVGQQVCGIKKDSTTNDSTDVSSSSSSSDSSASSENSNGDVKTASYSTASSLSSPSSLVSLTLALVAALIFTL</sequence>
<dbReference type="Proteomes" id="UP000789831">
    <property type="component" value="Unassembled WGS sequence"/>
</dbReference>
<comment type="caution">
    <text evidence="3">The sequence shown here is derived from an EMBL/GenBank/DDBJ whole genome shotgun (WGS) entry which is preliminary data.</text>
</comment>
<feature type="signal peptide" evidence="2">
    <location>
        <begin position="1"/>
        <end position="22"/>
    </location>
</feature>
<evidence type="ECO:0000256" key="2">
    <source>
        <dbReference type="SAM" id="SignalP"/>
    </source>
</evidence>
<keyword evidence="4" id="KW-1185">Reference proteome</keyword>
<proteinExistence type="predicted"/>
<feature type="region of interest" description="Disordered" evidence="1">
    <location>
        <begin position="125"/>
        <end position="166"/>
    </location>
</feature>
<protein>
    <submittedName>
        <fullName evidence="3">13222_t:CDS:1</fullName>
    </submittedName>
</protein>
<name>A0A9N9EWR5_9GLOM</name>
<reference evidence="3" key="1">
    <citation type="submission" date="2021-06" db="EMBL/GenBank/DDBJ databases">
        <authorList>
            <person name="Kallberg Y."/>
            <person name="Tangrot J."/>
            <person name="Rosling A."/>
        </authorList>
    </citation>
    <scope>NUCLEOTIDE SEQUENCE</scope>
    <source>
        <strain evidence="3">MT106</strain>
    </source>
</reference>
<accession>A0A9N9EWR5</accession>
<evidence type="ECO:0000313" key="4">
    <source>
        <dbReference type="Proteomes" id="UP000789831"/>
    </source>
</evidence>
<dbReference type="EMBL" id="CAJVPL010000436">
    <property type="protein sequence ID" value="CAG8496813.1"/>
    <property type="molecule type" value="Genomic_DNA"/>
</dbReference>
<keyword evidence="2" id="KW-0732">Signal</keyword>
<feature type="compositionally biased region" description="Low complexity" evidence="1">
    <location>
        <begin position="128"/>
        <end position="166"/>
    </location>
</feature>
<feature type="chain" id="PRO_5040114521" evidence="2">
    <location>
        <begin position="23"/>
        <end position="186"/>
    </location>
</feature>